<dbReference type="EMBL" id="NBAG03000037">
    <property type="protein sequence ID" value="PNI95765.1"/>
    <property type="molecule type" value="Genomic_DNA"/>
</dbReference>
<organism evidence="1 2">
    <name type="scientific">Pan troglodytes</name>
    <name type="common">Chimpanzee</name>
    <dbReference type="NCBI Taxonomy" id="9598"/>
    <lineage>
        <taxon>Eukaryota</taxon>
        <taxon>Metazoa</taxon>
        <taxon>Chordata</taxon>
        <taxon>Craniata</taxon>
        <taxon>Vertebrata</taxon>
        <taxon>Euteleostomi</taxon>
        <taxon>Mammalia</taxon>
        <taxon>Eutheria</taxon>
        <taxon>Euarchontoglires</taxon>
        <taxon>Primates</taxon>
        <taxon>Haplorrhini</taxon>
        <taxon>Catarrhini</taxon>
        <taxon>Hominidae</taxon>
        <taxon>Pan</taxon>
    </lineage>
</organism>
<dbReference type="Proteomes" id="UP000236370">
    <property type="component" value="Unassembled WGS sequence"/>
</dbReference>
<accession>A0A2J8QHI5</accession>
<sequence>MDLWNWDEAPPQEVPPGNKLAGLEGAKLGFCFPDLALQGDTPTATAETCWKGTSSSLASFPQLDWGSALLHPEVPWGAEPDSQALPWSGDWTDMACTAWDSWSGASQTLGPAPLGPGPIPAAGSEGAAGQNWRARGPGLYHLLEPGAACGWHHLFEAVPELSSHRFLRTEPAVGPCQFGSMPQN</sequence>
<evidence type="ECO:0000313" key="1">
    <source>
        <dbReference type="EMBL" id="PNI95765.1"/>
    </source>
</evidence>
<proteinExistence type="predicted"/>
<reference evidence="1 2" key="1">
    <citation type="submission" date="2017-12" db="EMBL/GenBank/DDBJ databases">
        <title>High-resolution comparative analysis of great ape genomes.</title>
        <authorList>
            <person name="Pollen A."/>
            <person name="Hastie A."/>
            <person name="Hormozdiari F."/>
            <person name="Dougherty M."/>
            <person name="Liu R."/>
            <person name="Chaisson M."/>
            <person name="Hoppe E."/>
            <person name="Hill C."/>
            <person name="Pang A."/>
            <person name="Hillier L."/>
            <person name="Baker C."/>
            <person name="Armstrong J."/>
            <person name="Shendure J."/>
            <person name="Paten B."/>
            <person name="Wilson R."/>
            <person name="Chao H."/>
            <person name="Schneider V."/>
            <person name="Ventura M."/>
            <person name="Kronenberg Z."/>
            <person name="Murali S."/>
            <person name="Gordon D."/>
            <person name="Cantsilieris S."/>
            <person name="Munson K."/>
            <person name="Nelson B."/>
            <person name="Raja A."/>
            <person name="Underwood J."/>
            <person name="Diekhans M."/>
            <person name="Fiddes I."/>
            <person name="Haussler D."/>
            <person name="Eichler E."/>
        </authorList>
    </citation>
    <scope>NUCLEOTIDE SEQUENCE [LARGE SCALE GENOMIC DNA]</scope>
    <source>
        <strain evidence="1">Yerkes chimp pedigree #C0471</strain>
    </source>
</reference>
<comment type="caution">
    <text evidence="1">The sequence shown here is derived from an EMBL/GenBank/DDBJ whole genome shotgun (WGS) entry which is preliminary data.</text>
</comment>
<protein>
    <submittedName>
        <fullName evidence="1">ETV2 isoform 3</fullName>
    </submittedName>
</protein>
<dbReference type="AlphaFoldDB" id="A0A2J8QHI5"/>
<gene>
    <name evidence="1" type="ORF">CK820_G0030221</name>
</gene>
<evidence type="ECO:0000313" key="2">
    <source>
        <dbReference type="Proteomes" id="UP000236370"/>
    </source>
</evidence>
<name>A0A2J8QHI5_PANTR</name>